<dbReference type="GO" id="GO:0016853">
    <property type="term" value="F:isomerase activity"/>
    <property type="evidence" value="ECO:0007669"/>
    <property type="project" value="UniProtKB-KW"/>
</dbReference>
<proteinExistence type="predicted"/>
<name>A0A0C5VPU7_9GAMM</name>
<dbReference type="AlphaFoldDB" id="A0A0C5VPU7"/>
<dbReference type="Proteomes" id="UP000032266">
    <property type="component" value="Chromosome"/>
</dbReference>
<dbReference type="PANTHER" id="PTHR13887">
    <property type="entry name" value="GLUTATHIONE S-TRANSFERASE KAPPA"/>
    <property type="match status" value="1"/>
</dbReference>
<dbReference type="CDD" id="cd03024">
    <property type="entry name" value="DsbA_FrnE"/>
    <property type="match status" value="1"/>
</dbReference>
<evidence type="ECO:0000313" key="3">
    <source>
        <dbReference type="Proteomes" id="UP000032266"/>
    </source>
</evidence>
<dbReference type="KEGG" id="gsn:YC6258_00222"/>
<dbReference type="HOGENOM" id="CLU_069253_0_4_6"/>
<dbReference type="EMBL" id="CP007142">
    <property type="protein sequence ID" value="AJQ92274.1"/>
    <property type="molecule type" value="Genomic_DNA"/>
</dbReference>
<gene>
    <name evidence="2" type="ORF">YC6258_00222</name>
</gene>
<keyword evidence="2" id="KW-0413">Isomerase</keyword>
<dbReference type="InterPro" id="IPR001853">
    <property type="entry name" value="DSBA-like_thioredoxin_dom"/>
</dbReference>
<dbReference type="RefSeq" id="WP_044615387.1">
    <property type="nucleotide sequence ID" value="NZ_CP007142.1"/>
</dbReference>
<evidence type="ECO:0000313" key="2">
    <source>
        <dbReference type="EMBL" id="AJQ92274.1"/>
    </source>
</evidence>
<protein>
    <submittedName>
        <fullName evidence="2">Putative dithiol-disulfide isomerase involved in polyketide biosynthesis</fullName>
    </submittedName>
</protein>
<dbReference type="STRING" id="1445510.YC6258_00222"/>
<dbReference type="Pfam" id="PF01323">
    <property type="entry name" value="DSBA"/>
    <property type="match status" value="1"/>
</dbReference>
<keyword evidence="3" id="KW-1185">Reference proteome</keyword>
<sequence>MIRVDFISDISCPWCAIGVSAFVRALERVKGEIDVDLRFHPFELNPTMPPEGQALDQYLVQHVGISVHQLDTANAMLCERGAQVGFRFGHRTHIWNTFSAHQLLHWAGLEGGDDSQLKLKLALMQAYHGENRNPSSHAVLLELVQQVGLDVSRADEVLRSQEFAEAVRNEEQKWQKMGIHSVPAVIVEGEGVLGTRSVEQYEDMLKLMHSAMKEH</sequence>
<dbReference type="GO" id="GO:0016491">
    <property type="term" value="F:oxidoreductase activity"/>
    <property type="evidence" value="ECO:0007669"/>
    <property type="project" value="InterPro"/>
</dbReference>
<dbReference type="Gene3D" id="3.40.30.10">
    <property type="entry name" value="Glutaredoxin"/>
    <property type="match status" value="1"/>
</dbReference>
<dbReference type="PANTHER" id="PTHR13887:SF41">
    <property type="entry name" value="THIOREDOXIN SUPERFAMILY PROTEIN"/>
    <property type="match status" value="1"/>
</dbReference>
<evidence type="ECO:0000259" key="1">
    <source>
        <dbReference type="Pfam" id="PF01323"/>
    </source>
</evidence>
<dbReference type="OrthoDB" id="9799122at2"/>
<accession>A0A0C5VPU7</accession>
<reference evidence="2 3" key="1">
    <citation type="submission" date="2014-01" db="EMBL/GenBank/DDBJ databases">
        <title>Full genme sequencing of cellulolytic bacterium Gynuella sunshinyii YC6258T gen. nov., sp. nov.</title>
        <authorList>
            <person name="Khan H."/>
            <person name="Chung E.J."/>
            <person name="Chung Y.R."/>
        </authorList>
    </citation>
    <scope>NUCLEOTIDE SEQUENCE [LARGE SCALE GENOMIC DNA]</scope>
    <source>
        <strain evidence="2 3">YC6258</strain>
    </source>
</reference>
<dbReference type="SUPFAM" id="SSF52833">
    <property type="entry name" value="Thioredoxin-like"/>
    <property type="match status" value="1"/>
</dbReference>
<organism evidence="2 3">
    <name type="scientific">Gynuella sunshinyii YC6258</name>
    <dbReference type="NCBI Taxonomy" id="1445510"/>
    <lineage>
        <taxon>Bacteria</taxon>
        <taxon>Pseudomonadati</taxon>
        <taxon>Pseudomonadota</taxon>
        <taxon>Gammaproteobacteria</taxon>
        <taxon>Oceanospirillales</taxon>
        <taxon>Saccharospirillaceae</taxon>
        <taxon>Gynuella</taxon>
    </lineage>
</organism>
<dbReference type="InterPro" id="IPR036249">
    <property type="entry name" value="Thioredoxin-like_sf"/>
</dbReference>
<feature type="domain" description="DSBA-like thioredoxin" evidence="1">
    <location>
        <begin position="4"/>
        <end position="205"/>
    </location>
</feature>